<dbReference type="EMBL" id="PTQR01000032">
    <property type="protein sequence ID" value="TKX25078.1"/>
    <property type="molecule type" value="Genomic_DNA"/>
</dbReference>
<proteinExistence type="predicted"/>
<comment type="caution">
    <text evidence="1">The sequence shown here is derived from an EMBL/GenBank/DDBJ whole genome shotgun (WGS) entry which is preliminary data.</text>
</comment>
<reference evidence="1 2" key="1">
    <citation type="submission" date="2018-02" db="EMBL/GenBank/DDBJ databases">
        <title>Draft genome sequences of Elsinoe sp., causing black scab on jojoba.</title>
        <authorList>
            <person name="Stodart B."/>
            <person name="Jeffress S."/>
            <person name="Ash G."/>
            <person name="Arun Chinnappa K."/>
        </authorList>
    </citation>
    <scope>NUCLEOTIDE SEQUENCE [LARGE SCALE GENOMIC DNA]</scope>
    <source>
        <strain evidence="1 2">Hillstone_2</strain>
    </source>
</reference>
<dbReference type="AlphaFoldDB" id="A0A4U7B1K4"/>
<organism evidence="1 2">
    <name type="scientific">Elsinoe australis</name>
    <dbReference type="NCBI Taxonomy" id="40998"/>
    <lineage>
        <taxon>Eukaryota</taxon>
        <taxon>Fungi</taxon>
        <taxon>Dikarya</taxon>
        <taxon>Ascomycota</taxon>
        <taxon>Pezizomycotina</taxon>
        <taxon>Dothideomycetes</taxon>
        <taxon>Dothideomycetidae</taxon>
        <taxon>Myriangiales</taxon>
        <taxon>Elsinoaceae</taxon>
        <taxon>Elsinoe</taxon>
    </lineage>
</organism>
<sequence length="232" mass="25303">MSASLGPQKCKAIVIAEAAHLQFSARDKPMPEELQGVITRLKFDFPNLVVCSAPMSKVITFVNIPVTTSLPPPALIKTRIEHESMFIAREKGEPRSPLREASIYVLALRFHGMKQSGALMETAINNVNNAKPKTTKTIPPKIKAPAVPPREVVGTIVCRALEDDHFPENETPAFDTASFHNPSLGPPSKSHFYAARKNSFYLISPSPANCTLTYATIAVSEFSKDDGSSPMD</sequence>
<protein>
    <submittedName>
        <fullName evidence="1">Uncharacterized protein</fullName>
    </submittedName>
</protein>
<evidence type="ECO:0000313" key="2">
    <source>
        <dbReference type="Proteomes" id="UP000308133"/>
    </source>
</evidence>
<accession>A0A4U7B1K4</accession>
<gene>
    <name evidence="1" type="ORF">C1H76_2664</name>
</gene>
<evidence type="ECO:0000313" key="1">
    <source>
        <dbReference type="EMBL" id="TKX25078.1"/>
    </source>
</evidence>
<dbReference type="Proteomes" id="UP000308133">
    <property type="component" value="Unassembled WGS sequence"/>
</dbReference>
<name>A0A4U7B1K4_9PEZI</name>